<evidence type="ECO:0000313" key="1">
    <source>
        <dbReference type="EMBL" id="MBS2554824.1"/>
    </source>
</evidence>
<name>A0ABS5L9F0_9ACTN</name>
<gene>
    <name evidence="1" type="ORF">KGQ19_49070</name>
</gene>
<dbReference type="Proteomes" id="UP000730482">
    <property type="component" value="Unassembled WGS sequence"/>
</dbReference>
<keyword evidence="2" id="KW-1185">Reference proteome</keyword>
<protein>
    <submittedName>
        <fullName evidence="1">Uncharacterized protein</fullName>
    </submittedName>
</protein>
<feature type="non-terminal residue" evidence="1">
    <location>
        <position position="1"/>
    </location>
</feature>
<organism evidence="1 2">
    <name type="scientific">Catenulispora pinistramenti</name>
    <dbReference type="NCBI Taxonomy" id="2705254"/>
    <lineage>
        <taxon>Bacteria</taxon>
        <taxon>Bacillati</taxon>
        <taxon>Actinomycetota</taxon>
        <taxon>Actinomycetes</taxon>
        <taxon>Catenulisporales</taxon>
        <taxon>Catenulisporaceae</taxon>
        <taxon>Catenulispora</taxon>
    </lineage>
</organism>
<feature type="non-terminal residue" evidence="1">
    <location>
        <position position="84"/>
    </location>
</feature>
<accession>A0ABS5L9F0</accession>
<dbReference type="Gene3D" id="3.90.226.10">
    <property type="entry name" value="2-enoyl-CoA Hydratase, Chain A, domain 1"/>
    <property type="match status" value="1"/>
</dbReference>
<dbReference type="EMBL" id="JAAFYZ010000667">
    <property type="protein sequence ID" value="MBS2554824.1"/>
    <property type="molecule type" value="Genomic_DNA"/>
</dbReference>
<proteinExistence type="predicted"/>
<dbReference type="RefSeq" id="WP_212022553.1">
    <property type="nucleotide sequence ID" value="NZ_JAAFYZ010000667.1"/>
</dbReference>
<reference evidence="1 2" key="1">
    <citation type="submission" date="2020-02" db="EMBL/GenBank/DDBJ databases">
        <title>Acidophilic actinobacteria isolated from forest soil.</title>
        <authorList>
            <person name="Golinska P."/>
        </authorList>
    </citation>
    <scope>NUCLEOTIDE SEQUENCE [LARGE SCALE GENOMIC DNA]</scope>
    <source>
        <strain evidence="1 2">NL8</strain>
    </source>
</reference>
<sequence length="84" mass="8930">LGDPTKSLGALSEPECRRVIAALDLAERMQVPLEWYALSSGARVSMQSGTENMDWVAAALKRIVEFTQAGGEINVVVNGINVGA</sequence>
<dbReference type="SUPFAM" id="SSF52096">
    <property type="entry name" value="ClpP/crotonase"/>
    <property type="match status" value="1"/>
</dbReference>
<dbReference type="InterPro" id="IPR029045">
    <property type="entry name" value="ClpP/crotonase-like_dom_sf"/>
</dbReference>
<evidence type="ECO:0000313" key="2">
    <source>
        <dbReference type="Proteomes" id="UP000730482"/>
    </source>
</evidence>
<comment type="caution">
    <text evidence="1">The sequence shown here is derived from an EMBL/GenBank/DDBJ whole genome shotgun (WGS) entry which is preliminary data.</text>
</comment>